<dbReference type="InterPro" id="IPR023299">
    <property type="entry name" value="ATPase_P-typ_cyto_dom_N"/>
</dbReference>
<comment type="caution">
    <text evidence="2">The sequence shown here is derived from an EMBL/GenBank/DDBJ whole genome shotgun (WGS) entry which is preliminary data.</text>
</comment>
<feature type="non-terminal residue" evidence="2">
    <location>
        <position position="1"/>
    </location>
</feature>
<dbReference type="PANTHER" id="PTHR42861">
    <property type="entry name" value="CALCIUM-TRANSPORTING ATPASE"/>
    <property type="match status" value="1"/>
</dbReference>
<evidence type="ECO:0000313" key="2">
    <source>
        <dbReference type="EMBL" id="GAV69158.1"/>
    </source>
</evidence>
<keyword evidence="1" id="KW-0460">Magnesium</keyword>
<dbReference type="SUPFAM" id="SSF81660">
    <property type="entry name" value="Metal cation-transporting ATPase, ATP-binding domain N"/>
    <property type="match status" value="1"/>
</dbReference>
<organism evidence="2 3">
    <name type="scientific">Cephalotus follicularis</name>
    <name type="common">Albany pitcher plant</name>
    <dbReference type="NCBI Taxonomy" id="3775"/>
    <lineage>
        <taxon>Eukaryota</taxon>
        <taxon>Viridiplantae</taxon>
        <taxon>Streptophyta</taxon>
        <taxon>Embryophyta</taxon>
        <taxon>Tracheophyta</taxon>
        <taxon>Spermatophyta</taxon>
        <taxon>Magnoliopsida</taxon>
        <taxon>eudicotyledons</taxon>
        <taxon>Gunneridae</taxon>
        <taxon>Pentapetalae</taxon>
        <taxon>rosids</taxon>
        <taxon>fabids</taxon>
        <taxon>Oxalidales</taxon>
        <taxon>Cephalotaceae</taxon>
        <taxon>Cephalotus</taxon>
    </lineage>
</organism>
<accession>A0A1Q3BMK9</accession>
<reference evidence="3" key="1">
    <citation type="submission" date="2016-04" db="EMBL/GenBank/DDBJ databases">
        <title>Cephalotus genome sequencing.</title>
        <authorList>
            <person name="Fukushima K."/>
            <person name="Hasebe M."/>
            <person name="Fang X."/>
        </authorList>
    </citation>
    <scope>NUCLEOTIDE SEQUENCE [LARGE SCALE GENOMIC DNA]</scope>
    <source>
        <strain evidence="3">cv. St1</strain>
    </source>
</reference>
<dbReference type="OrthoDB" id="1931203at2759"/>
<dbReference type="Gene3D" id="3.40.50.1000">
    <property type="entry name" value="HAD superfamily/HAD-like"/>
    <property type="match status" value="1"/>
</dbReference>
<protein>
    <submittedName>
        <fullName evidence="2">Uncharacterized protein</fullName>
    </submittedName>
</protein>
<feature type="non-terminal residue" evidence="2">
    <location>
        <position position="167"/>
    </location>
</feature>
<dbReference type="AlphaFoldDB" id="A0A1Q3BMK9"/>
<sequence>QVFAKGVDADIVVLMAARASRTENQDAIDTAIVGMLADPKDARAGIQEVHFLPFNPTDKRTTLTYIYGDGKMHRVSKGAPEVHAVIDKFAERGLLSLAVAYQEVPEGTKDSLCDQLAIGKETGRRLGTGTNMYPSSALLGQVKDESIVALPIDELIEKADGFAGVFP</sequence>
<gene>
    <name evidence="2" type="ORF">CFOL_v3_12659</name>
</gene>
<keyword evidence="3" id="KW-1185">Reference proteome</keyword>
<evidence type="ECO:0000256" key="1">
    <source>
        <dbReference type="ARBA" id="ARBA00022842"/>
    </source>
</evidence>
<dbReference type="InParanoid" id="A0A1Q3BMK9"/>
<evidence type="ECO:0000313" key="3">
    <source>
        <dbReference type="Proteomes" id="UP000187406"/>
    </source>
</evidence>
<dbReference type="InterPro" id="IPR023214">
    <property type="entry name" value="HAD_sf"/>
</dbReference>
<dbReference type="EMBL" id="BDDD01000694">
    <property type="protein sequence ID" value="GAV69158.1"/>
    <property type="molecule type" value="Genomic_DNA"/>
</dbReference>
<proteinExistence type="predicted"/>
<name>A0A1Q3BMK9_CEPFO</name>
<dbReference type="Proteomes" id="UP000187406">
    <property type="component" value="Unassembled WGS sequence"/>
</dbReference>
<dbReference type="Gene3D" id="3.40.1110.10">
    <property type="entry name" value="Calcium-transporting ATPase, cytoplasmic domain N"/>
    <property type="match status" value="1"/>
</dbReference>
<dbReference type="GO" id="GO:0000166">
    <property type="term" value="F:nucleotide binding"/>
    <property type="evidence" value="ECO:0007669"/>
    <property type="project" value="InterPro"/>
</dbReference>